<accession>A0A1E4QYG3</accession>
<proteinExistence type="predicted"/>
<evidence type="ECO:0000313" key="1">
    <source>
        <dbReference type="EMBL" id="ODV53235.1"/>
    </source>
</evidence>
<dbReference type="AlphaFoldDB" id="A0A1E4QYG3"/>
<dbReference type="Proteomes" id="UP000094784">
    <property type="component" value="Unassembled WGS sequence"/>
</dbReference>
<gene>
    <name evidence="1" type="ORF">BG258_23315</name>
</gene>
<dbReference type="OrthoDB" id="9771173at2"/>
<dbReference type="RefSeq" id="WP_069483478.1">
    <property type="nucleotide sequence ID" value="NZ_KV766183.1"/>
</dbReference>
<name>A0A1E4QYG3_9BACI</name>
<organism evidence="1 2">
    <name type="scientific">Lysinibacillus fusiformis</name>
    <dbReference type="NCBI Taxonomy" id="28031"/>
    <lineage>
        <taxon>Bacteria</taxon>
        <taxon>Bacillati</taxon>
        <taxon>Bacillota</taxon>
        <taxon>Bacilli</taxon>
        <taxon>Bacillales</taxon>
        <taxon>Bacillaceae</taxon>
        <taxon>Lysinibacillus</taxon>
    </lineage>
</organism>
<reference evidence="1 2" key="1">
    <citation type="submission" date="2016-09" db="EMBL/GenBank/DDBJ databases">
        <title>Draft genome sequence of the soil isolate, Lysinibacillus fusiformis M5, a potential hypoxanthine producer.</title>
        <authorList>
            <person name="Gallegos-Monterrosa R."/>
            <person name="Maroti G."/>
            <person name="Balint B."/>
            <person name="Kovacs A.T."/>
        </authorList>
    </citation>
    <scope>NUCLEOTIDE SEQUENCE [LARGE SCALE GENOMIC DNA]</scope>
    <source>
        <strain evidence="1 2">M5</strain>
    </source>
</reference>
<protein>
    <submittedName>
        <fullName evidence="1">Uncharacterized protein</fullName>
    </submittedName>
</protein>
<sequence length="641" mass="72735">MLKPINFKNSIRGENIQDNFEFLEQRLRSEALSVGGRGIIEGMDIVVVDNSKIQITPGRYIDTTGEEVLFPGGEYRVKRFEPVEREAKGLKVNALGQASLPSRPYSTHFSGYFTTGQYDFLYPTKELTFTSTAAGTNIKAVKIENEVVTFDAGMWAGREINAKYLYARNRMDTVIINKNSGAVVVTGTMSPSMSHADLIDYKEYIIIGTLEISINTEIEIKVHYNEREERPIYVDSDNNLYLNGTEYRRIFFVIPDMPKIYDVYIDYINGNIYSYIYQDGVLGWVKVNGPSTGVQKEIKIFTPDSSDFPSDLQTFKFDAEGDLKYHYIPGLNQIEIIIDNASLMSDQYDEIIKDTEDINNGIGFKLKDPLDKPAYVEVRVTHNTDEANANKSYQRSATFAKENIAYVGSSTDLLYESAVPYDAGEYQLEVFYKGQKVYRDLDYIEADVNGDMLLSGLATHFKFVYELEEGTEVVSRVTKNVYSYDHISKVIENSYGSIKDIIDQVNEFTNYLELSMNEVDDRLFHLESAGEVVQKELSKMSEFVTKKDVINKDKIDSAIVSNTMRESFENAYPCEAIINLDDLKLTDLFFVFKLNMGNTNILIKDLDYTLQESGNDIVLILHESVVDTTATILVKGVKFGI</sequence>
<evidence type="ECO:0000313" key="2">
    <source>
        <dbReference type="Proteomes" id="UP000094784"/>
    </source>
</evidence>
<comment type="caution">
    <text evidence="1">The sequence shown here is derived from an EMBL/GenBank/DDBJ whole genome shotgun (WGS) entry which is preliminary data.</text>
</comment>
<dbReference type="EMBL" id="MECQ01000008">
    <property type="protein sequence ID" value="ODV53235.1"/>
    <property type="molecule type" value="Genomic_DNA"/>
</dbReference>